<feature type="chain" id="PRO_5035771936" evidence="1">
    <location>
        <begin position="18"/>
        <end position="124"/>
    </location>
</feature>
<feature type="signal peptide" evidence="1">
    <location>
        <begin position="1"/>
        <end position="17"/>
    </location>
</feature>
<organism evidence="2 3">
    <name type="scientific">Pristionchus pacificus</name>
    <name type="common">Parasitic nematode worm</name>
    <dbReference type="NCBI Taxonomy" id="54126"/>
    <lineage>
        <taxon>Eukaryota</taxon>
        <taxon>Metazoa</taxon>
        <taxon>Ecdysozoa</taxon>
        <taxon>Nematoda</taxon>
        <taxon>Chromadorea</taxon>
        <taxon>Rhabditida</taxon>
        <taxon>Rhabditina</taxon>
        <taxon>Diplogasteromorpha</taxon>
        <taxon>Diplogasteroidea</taxon>
        <taxon>Neodiplogasteridae</taxon>
        <taxon>Pristionchus</taxon>
    </lineage>
</organism>
<sequence>MRIQLFVLLVSIPSLFAITCDTCKGEKCTDRTLITPEGCPAGIHFCYMMTRNDKLFDAGCAVDNFCKVNHIEGAVCGTCDSDRCNTVHLPPRFYGGGGDAWNGNGIETTTIIMSFVAPLAAMML</sequence>
<dbReference type="AlphaFoldDB" id="A0A8R1V243"/>
<dbReference type="EnsemblMetazoa" id="PPA46591.1">
    <property type="protein sequence ID" value="PPA46591.1"/>
    <property type="gene ID" value="WBGene00304370"/>
</dbReference>
<evidence type="ECO:0000256" key="1">
    <source>
        <dbReference type="SAM" id="SignalP"/>
    </source>
</evidence>
<gene>
    <name evidence="2" type="primary">WBGene00304370</name>
</gene>
<keyword evidence="1" id="KW-0732">Signal</keyword>
<accession>A0A8R1V243</accession>
<dbReference type="Proteomes" id="UP000005239">
    <property type="component" value="Unassembled WGS sequence"/>
</dbReference>
<name>A0A8R1V243_PRIPA</name>
<proteinExistence type="predicted"/>
<reference evidence="2" key="2">
    <citation type="submission" date="2022-06" db="UniProtKB">
        <authorList>
            <consortium name="EnsemblMetazoa"/>
        </authorList>
    </citation>
    <scope>IDENTIFICATION</scope>
    <source>
        <strain evidence="2">PS312</strain>
    </source>
</reference>
<evidence type="ECO:0000313" key="2">
    <source>
        <dbReference type="EnsemblMetazoa" id="PPA46591.1"/>
    </source>
</evidence>
<reference evidence="3" key="1">
    <citation type="journal article" date="2008" name="Nat. Genet.">
        <title>The Pristionchus pacificus genome provides a unique perspective on nematode lifestyle and parasitism.</title>
        <authorList>
            <person name="Dieterich C."/>
            <person name="Clifton S.W."/>
            <person name="Schuster L.N."/>
            <person name="Chinwalla A."/>
            <person name="Delehaunty K."/>
            <person name="Dinkelacker I."/>
            <person name="Fulton L."/>
            <person name="Fulton R."/>
            <person name="Godfrey J."/>
            <person name="Minx P."/>
            <person name="Mitreva M."/>
            <person name="Roeseler W."/>
            <person name="Tian H."/>
            <person name="Witte H."/>
            <person name="Yang S.P."/>
            <person name="Wilson R.K."/>
            <person name="Sommer R.J."/>
        </authorList>
    </citation>
    <scope>NUCLEOTIDE SEQUENCE [LARGE SCALE GENOMIC DNA]</scope>
    <source>
        <strain evidence="3">PS312</strain>
    </source>
</reference>
<evidence type="ECO:0000313" key="3">
    <source>
        <dbReference type="Proteomes" id="UP000005239"/>
    </source>
</evidence>
<dbReference type="OrthoDB" id="5837659at2759"/>
<keyword evidence="3" id="KW-1185">Reference proteome</keyword>
<dbReference type="OMA" id="DMECRTC"/>
<protein>
    <submittedName>
        <fullName evidence="2">Uncharacterized protein</fullName>
    </submittedName>
</protein>